<dbReference type="GO" id="GO:0016020">
    <property type="term" value="C:membrane"/>
    <property type="evidence" value="ECO:0007669"/>
    <property type="project" value="UniProtKB-SubCell"/>
</dbReference>
<evidence type="ECO:0000256" key="2">
    <source>
        <dbReference type="ARBA" id="ARBA00022481"/>
    </source>
</evidence>
<evidence type="ECO:0000256" key="1">
    <source>
        <dbReference type="ARBA" id="ARBA00004170"/>
    </source>
</evidence>
<comment type="similarity">
    <text evidence="5">Belongs to the HIPP family.</text>
</comment>
<dbReference type="PANTHER" id="PTHR45868:SF74">
    <property type="entry name" value="HEAVY METAL-ASSOCIATED ISOPRENYLATED PLANT PROTEIN 33"/>
    <property type="match status" value="1"/>
</dbReference>
<protein>
    <recommendedName>
        <fullName evidence="7">HMA domain-containing protein</fullName>
    </recommendedName>
</protein>
<dbReference type="PROSITE" id="PS50846">
    <property type="entry name" value="HMA_2"/>
    <property type="match status" value="1"/>
</dbReference>
<evidence type="ECO:0000256" key="5">
    <source>
        <dbReference type="ARBA" id="ARBA00024045"/>
    </source>
</evidence>
<dbReference type="AlphaFoldDB" id="A0AAV0FMJ5"/>
<dbReference type="CDD" id="cd00371">
    <property type="entry name" value="HMA"/>
    <property type="match status" value="1"/>
</dbReference>
<evidence type="ECO:0000259" key="7">
    <source>
        <dbReference type="PROSITE" id="PS50846"/>
    </source>
</evidence>
<organism evidence="8 9">
    <name type="scientific">Cuscuta epithymum</name>
    <dbReference type="NCBI Taxonomy" id="186058"/>
    <lineage>
        <taxon>Eukaryota</taxon>
        <taxon>Viridiplantae</taxon>
        <taxon>Streptophyta</taxon>
        <taxon>Embryophyta</taxon>
        <taxon>Tracheophyta</taxon>
        <taxon>Spermatophyta</taxon>
        <taxon>Magnoliopsida</taxon>
        <taxon>eudicotyledons</taxon>
        <taxon>Gunneridae</taxon>
        <taxon>Pentapetalae</taxon>
        <taxon>asterids</taxon>
        <taxon>lamiids</taxon>
        <taxon>Solanales</taxon>
        <taxon>Convolvulaceae</taxon>
        <taxon>Cuscuteae</taxon>
        <taxon>Cuscuta</taxon>
        <taxon>Cuscuta subgen. Cuscuta</taxon>
    </lineage>
</organism>
<proteinExistence type="inferred from homology"/>
<dbReference type="Proteomes" id="UP001152523">
    <property type="component" value="Unassembled WGS sequence"/>
</dbReference>
<dbReference type="EMBL" id="CAMAPF010000996">
    <property type="protein sequence ID" value="CAH9136657.1"/>
    <property type="molecule type" value="Genomic_DNA"/>
</dbReference>
<dbReference type="Gene3D" id="3.30.70.100">
    <property type="match status" value="1"/>
</dbReference>
<dbReference type="SUPFAM" id="SSF55008">
    <property type="entry name" value="HMA, heavy metal-associated domain"/>
    <property type="match status" value="1"/>
</dbReference>
<feature type="domain" description="HMA" evidence="7">
    <location>
        <begin position="9"/>
        <end position="72"/>
    </location>
</feature>
<sequence length="477" mass="51389">MSKEEFLKIQTCALKVNIHCEGCKNKVKKILQRIEGVYTIGIESESGKVTVSGNVDPSTLINKLRKKGKHAELWVSPKAKNNPNQFLDQFKNMQIGNNSKGGNDNKGKGVKGNNDINNQMQIKGGNLGMPNPQQLQQLKALQDLKMHPQFKDMKMPMNAGGGGFGGGDGNGGNNPKNVKFDMPDEDDDFTDDDDYDDDDYDDDDEEDDEDDDDDFEEKMDNMPPNKMKLAMDNSGGSGGGQMPKMMQFMNGRKDGGGGGGMMPQMGMGGGGNKGGNGFAPPNLSSKSIIGGHHQEGKNVGGQNKSTNGGHASSNGGGNKGNGNKDGPPSMQEMMAMKTGFPNMGPMGNTNMSMGRTGHNMGDMSNNLQMGRYPAVQGLPAPGMNSASSGNNGGYFQAARPEILAGNAYQQPQMPAMMMNQQLEHQPMMYHPPQPQPMNYMHHQSYPYYPYPPPLISTNYGSTSSVNDDESPSACIVM</sequence>
<reference evidence="8" key="1">
    <citation type="submission" date="2022-07" db="EMBL/GenBank/DDBJ databases">
        <authorList>
            <person name="Macas J."/>
            <person name="Novak P."/>
            <person name="Neumann P."/>
        </authorList>
    </citation>
    <scope>NUCLEOTIDE SEQUENCE</scope>
</reference>
<keyword evidence="9" id="KW-1185">Reference proteome</keyword>
<accession>A0AAV0FMJ5</accession>
<comment type="caution">
    <text evidence="8">The sequence shown here is derived from an EMBL/GenBank/DDBJ whole genome shotgun (WGS) entry which is preliminary data.</text>
</comment>
<evidence type="ECO:0000256" key="6">
    <source>
        <dbReference type="SAM" id="MobiDB-lite"/>
    </source>
</evidence>
<gene>
    <name evidence="8" type="ORF">CEPIT_LOCUS35431</name>
</gene>
<evidence type="ECO:0000313" key="9">
    <source>
        <dbReference type="Proteomes" id="UP001152523"/>
    </source>
</evidence>
<feature type="compositionally biased region" description="Gly residues" evidence="6">
    <location>
        <begin position="159"/>
        <end position="172"/>
    </location>
</feature>
<feature type="compositionally biased region" description="Gly residues" evidence="6">
    <location>
        <begin position="256"/>
        <end position="277"/>
    </location>
</feature>
<dbReference type="InterPro" id="IPR006121">
    <property type="entry name" value="HMA_dom"/>
</dbReference>
<dbReference type="FunFam" id="3.30.70.100:FF:000008">
    <property type="entry name" value="Copper transport protein ATOX1"/>
    <property type="match status" value="1"/>
</dbReference>
<dbReference type="InterPro" id="IPR036163">
    <property type="entry name" value="HMA_dom_sf"/>
</dbReference>
<evidence type="ECO:0000313" key="8">
    <source>
        <dbReference type="EMBL" id="CAH9136657.1"/>
    </source>
</evidence>
<name>A0AAV0FMJ5_9ASTE</name>
<keyword evidence="4" id="KW-0449">Lipoprotein</keyword>
<evidence type="ECO:0000256" key="4">
    <source>
        <dbReference type="ARBA" id="ARBA00023289"/>
    </source>
</evidence>
<evidence type="ECO:0000256" key="3">
    <source>
        <dbReference type="ARBA" id="ARBA00022723"/>
    </source>
</evidence>
<dbReference type="Pfam" id="PF00403">
    <property type="entry name" value="HMA"/>
    <property type="match status" value="1"/>
</dbReference>
<keyword evidence="2" id="KW-0488">Methylation</keyword>
<keyword evidence="4" id="KW-0636">Prenylation</keyword>
<feature type="region of interest" description="Disordered" evidence="6">
    <location>
        <begin position="93"/>
        <end position="132"/>
    </location>
</feature>
<dbReference type="GO" id="GO:0009626">
    <property type="term" value="P:plant-type hypersensitive response"/>
    <property type="evidence" value="ECO:0007669"/>
    <property type="project" value="UniProtKB-KW"/>
</dbReference>
<keyword evidence="3" id="KW-0479">Metal-binding</keyword>
<feature type="compositionally biased region" description="Acidic residues" evidence="6">
    <location>
        <begin position="183"/>
        <end position="217"/>
    </location>
</feature>
<comment type="subcellular location">
    <subcellularLocation>
        <location evidence="1">Membrane</location>
        <topology evidence="1">Peripheral membrane protein</topology>
    </subcellularLocation>
</comment>
<dbReference type="GO" id="GO:0046872">
    <property type="term" value="F:metal ion binding"/>
    <property type="evidence" value="ECO:0007669"/>
    <property type="project" value="UniProtKB-KW"/>
</dbReference>
<dbReference type="PANTHER" id="PTHR45868">
    <property type="entry name" value="HEAVY METAL-ASSOCIATED ISOPRENYLATED PLANT PROTEIN 33-RELATED"/>
    <property type="match status" value="1"/>
</dbReference>
<feature type="region of interest" description="Disordered" evidence="6">
    <location>
        <begin position="152"/>
        <end position="333"/>
    </location>
</feature>